<reference evidence="2" key="3">
    <citation type="submission" date="2022-06" db="UniProtKB">
        <authorList>
            <consortium name="EnsemblPlants"/>
        </authorList>
    </citation>
    <scope>IDENTIFICATION</scope>
</reference>
<dbReference type="AlphaFoldDB" id="A0A8R7TGX9"/>
<evidence type="ECO:0000313" key="2">
    <source>
        <dbReference type="EnsemblPlants" id="TuG1812G0200002726.01.T02.cds335531"/>
    </source>
</evidence>
<dbReference type="EnsemblPlants" id="TuG1812G0200002726.01.T02">
    <property type="protein sequence ID" value="TuG1812G0200002726.01.T02.cds335531"/>
    <property type="gene ID" value="TuG1812G0200002726.01"/>
</dbReference>
<accession>A0A8R7TGX9</accession>
<feature type="transmembrane region" description="Helical" evidence="1">
    <location>
        <begin position="12"/>
        <end position="30"/>
    </location>
</feature>
<protein>
    <submittedName>
        <fullName evidence="2">Uncharacterized protein</fullName>
    </submittedName>
</protein>
<keyword evidence="3" id="KW-1185">Reference proteome</keyword>
<proteinExistence type="predicted"/>
<keyword evidence="1" id="KW-0812">Transmembrane</keyword>
<dbReference type="Proteomes" id="UP000015106">
    <property type="component" value="Chromosome 2"/>
</dbReference>
<sequence length="141" mass="16073">MGGNSLDKYNGLWVVNLVAFEMGLTLWFFLPRQQGVGVGTTLCKVLMISDMRYLCDSNVDVSLRKHNNVRRSTGSQGSGRLIYVLNFLIFSFVLINPVSYCTCTPILMLKNKKNVNDFVRVRSTMGFSKDSHHIDFWSRHS</sequence>
<evidence type="ECO:0000256" key="1">
    <source>
        <dbReference type="SAM" id="Phobius"/>
    </source>
</evidence>
<name>A0A8R7TGX9_TRIUA</name>
<dbReference type="Gramene" id="TuG1812G0200002726.01.T02">
    <property type="protein sequence ID" value="TuG1812G0200002726.01.T02.cds335531"/>
    <property type="gene ID" value="TuG1812G0200002726.01"/>
</dbReference>
<feature type="transmembrane region" description="Helical" evidence="1">
    <location>
        <begin position="81"/>
        <end position="100"/>
    </location>
</feature>
<keyword evidence="1" id="KW-0472">Membrane</keyword>
<keyword evidence="1" id="KW-1133">Transmembrane helix</keyword>
<reference evidence="3" key="1">
    <citation type="journal article" date="2013" name="Nature">
        <title>Draft genome of the wheat A-genome progenitor Triticum urartu.</title>
        <authorList>
            <person name="Ling H.Q."/>
            <person name="Zhao S."/>
            <person name="Liu D."/>
            <person name="Wang J."/>
            <person name="Sun H."/>
            <person name="Zhang C."/>
            <person name="Fan H."/>
            <person name="Li D."/>
            <person name="Dong L."/>
            <person name="Tao Y."/>
            <person name="Gao C."/>
            <person name="Wu H."/>
            <person name="Li Y."/>
            <person name="Cui Y."/>
            <person name="Guo X."/>
            <person name="Zheng S."/>
            <person name="Wang B."/>
            <person name="Yu K."/>
            <person name="Liang Q."/>
            <person name="Yang W."/>
            <person name="Lou X."/>
            <person name="Chen J."/>
            <person name="Feng M."/>
            <person name="Jian J."/>
            <person name="Zhang X."/>
            <person name="Luo G."/>
            <person name="Jiang Y."/>
            <person name="Liu J."/>
            <person name="Wang Z."/>
            <person name="Sha Y."/>
            <person name="Zhang B."/>
            <person name="Wu H."/>
            <person name="Tang D."/>
            <person name="Shen Q."/>
            <person name="Xue P."/>
            <person name="Zou S."/>
            <person name="Wang X."/>
            <person name="Liu X."/>
            <person name="Wang F."/>
            <person name="Yang Y."/>
            <person name="An X."/>
            <person name="Dong Z."/>
            <person name="Zhang K."/>
            <person name="Zhang X."/>
            <person name="Luo M.C."/>
            <person name="Dvorak J."/>
            <person name="Tong Y."/>
            <person name="Wang J."/>
            <person name="Yang H."/>
            <person name="Li Z."/>
            <person name="Wang D."/>
            <person name="Zhang A."/>
            <person name="Wang J."/>
        </authorList>
    </citation>
    <scope>NUCLEOTIDE SEQUENCE</scope>
    <source>
        <strain evidence="3">cv. G1812</strain>
    </source>
</reference>
<organism evidence="2 3">
    <name type="scientific">Triticum urartu</name>
    <name type="common">Red wild einkorn</name>
    <name type="synonym">Crithodium urartu</name>
    <dbReference type="NCBI Taxonomy" id="4572"/>
    <lineage>
        <taxon>Eukaryota</taxon>
        <taxon>Viridiplantae</taxon>
        <taxon>Streptophyta</taxon>
        <taxon>Embryophyta</taxon>
        <taxon>Tracheophyta</taxon>
        <taxon>Spermatophyta</taxon>
        <taxon>Magnoliopsida</taxon>
        <taxon>Liliopsida</taxon>
        <taxon>Poales</taxon>
        <taxon>Poaceae</taxon>
        <taxon>BOP clade</taxon>
        <taxon>Pooideae</taxon>
        <taxon>Triticodae</taxon>
        <taxon>Triticeae</taxon>
        <taxon>Triticinae</taxon>
        <taxon>Triticum</taxon>
    </lineage>
</organism>
<reference evidence="2" key="2">
    <citation type="submission" date="2018-03" db="EMBL/GenBank/DDBJ databases">
        <title>The Triticum urartu genome reveals the dynamic nature of wheat genome evolution.</title>
        <authorList>
            <person name="Ling H."/>
            <person name="Ma B."/>
            <person name="Shi X."/>
            <person name="Liu H."/>
            <person name="Dong L."/>
            <person name="Sun H."/>
            <person name="Cao Y."/>
            <person name="Gao Q."/>
            <person name="Zheng S."/>
            <person name="Li Y."/>
            <person name="Yu Y."/>
            <person name="Du H."/>
            <person name="Qi M."/>
            <person name="Li Y."/>
            <person name="Yu H."/>
            <person name="Cui Y."/>
            <person name="Wang N."/>
            <person name="Chen C."/>
            <person name="Wu H."/>
            <person name="Zhao Y."/>
            <person name="Zhang J."/>
            <person name="Li Y."/>
            <person name="Zhou W."/>
            <person name="Zhang B."/>
            <person name="Hu W."/>
            <person name="Eijk M."/>
            <person name="Tang J."/>
            <person name="Witsenboer H."/>
            <person name="Zhao S."/>
            <person name="Li Z."/>
            <person name="Zhang A."/>
            <person name="Wang D."/>
            <person name="Liang C."/>
        </authorList>
    </citation>
    <scope>NUCLEOTIDE SEQUENCE [LARGE SCALE GENOMIC DNA]</scope>
    <source>
        <strain evidence="2">cv. G1812</strain>
    </source>
</reference>
<evidence type="ECO:0000313" key="3">
    <source>
        <dbReference type="Proteomes" id="UP000015106"/>
    </source>
</evidence>